<dbReference type="Gramene" id="KOM44105">
    <property type="protein sequence ID" value="KOM44105"/>
    <property type="gene ID" value="LR48_Vigan05g171000"/>
</dbReference>
<reference evidence="3" key="1">
    <citation type="journal article" date="2015" name="Proc. Natl. Acad. Sci. U.S.A.">
        <title>Genome sequencing of adzuki bean (Vigna angularis) provides insight into high starch and low fat accumulation and domestication.</title>
        <authorList>
            <person name="Yang K."/>
            <person name="Tian Z."/>
            <person name="Chen C."/>
            <person name="Luo L."/>
            <person name="Zhao B."/>
            <person name="Wang Z."/>
            <person name="Yu L."/>
            <person name="Li Y."/>
            <person name="Sun Y."/>
            <person name="Li W."/>
            <person name="Chen Y."/>
            <person name="Li Y."/>
            <person name="Zhang Y."/>
            <person name="Ai D."/>
            <person name="Zhao J."/>
            <person name="Shang C."/>
            <person name="Ma Y."/>
            <person name="Wu B."/>
            <person name="Wang M."/>
            <person name="Gao L."/>
            <person name="Sun D."/>
            <person name="Zhang P."/>
            <person name="Guo F."/>
            <person name="Wang W."/>
            <person name="Li Y."/>
            <person name="Wang J."/>
            <person name="Varshney R.K."/>
            <person name="Wang J."/>
            <person name="Ling H.Q."/>
            <person name="Wan P."/>
        </authorList>
    </citation>
    <scope>NUCLEOTIDE SEQUENCE</scope>
    <source>
        <strain evidence="3">cv. Jingnong 6</strain>
    </source>
</reference>
<feature type="compositionally biased region" description="Basic residues" evidence="1">
    <location>
        <begin position="161"/>
        <end position="172"/>
    </location>
</feature>
<accession>A0A0L9UMI2</accession>
<dbReference type="Proteomes" id="UP000053144">
    <property type="component" value="Chromosome 5"/>
</dbReference>
<organism evidence="2 3">
    <name type="scientific">Phaseolus angularis</name>
    <name type="common">Azuki bean</name>
    <name type="synonym">Vigna angularis</name>
    <dbReference type="NCBI Taxonomy" id="3914"/>
    <lineage>
        <taxon>Eukaryota</taxon>
        <taxon>Viridiplantae</taxon>
        <taxon>Streptophyta</taxon>
        <taxon>Embryophyta</taxon>
        <taxon>Tracheophyta</taxon>
        <taxon>Spermatophyta</taxon>
        <taxon>Magnoliopsida</taxon>
        <taxon>eudicotyledons</taxon>
        <taxon>Gunneridae</taxon>
        <taxon>Pentapetalae</taxon>
        <taxon>rosids</taxon>
        <taxon>fabids</taxon>
        <taxon>Fabales</taxon>
        <taxon>Fabaceae</taxon>
        <taxon>Papilionoideae</taxon>
        <taxon>50 kb inversion clade</taxon>
        <taxon>NPAAA clade</taxon>
        <taxon>indigoferoid/millettioid clade</taxon>
        <taxon>Phaseoleae</taxon>
        <taxon>Vigna</taxon>
    </lineage>
</organism>
<proteinExistence type="predicted"/>
<dbReference type="AlphaFoldDB" id="A0A0L9UMI2"/>
<name>A0A0L9UMI2_PHAAN</name>
<feature type="compositionally biased region" description="Polar residues" evidence="1">
    <location>
        <begin position="73"/>
        <end position="93"/>
    </location>
</feature>
<dbReference type="EMBL" id="CM003375">
    <property type="protein sequence ID" value="KOM44105.1"/>
    <property type="molecule type" value="Genomic_DNA"/>
</dbReference>
<gene>
    <name evidence="2" type="ORF">LR48_Vigan05g171000</name>
</gene>
<protein>
    <submittedName>
        <fullName evidence="2">Uncharacterized protein</fullName>
    </submittedName>
</protein>
<feature type="region of interest" description="Disordered" evidence="1">
    <location>
        <begin position="61"/>
        <end position="176"/>
    </location>
</feature>
<sequence length="265" mass="29453">MEESIQRKGTCYYESRRSFHSASTKLPLGLDKAHAVGLDKPSARPRQSSCGRLPLGLDKVHTVGLDKAPASTRPRQSSRSVSTKLTRSASTSLPLGLDKAHAVGLDKPSARPRQSSRGRLPLGLDKAHTVGLDKPSARPRQISLDKALCGPPPIAPDTGSRKRSRQRRKKEHRTQENECFRTVAAGILPVPVRQKQNPSFLPFSTVQRAPKVRYTNFRRTERRIWVENLVRVEFLQQDLERKWRGAEFARRSGAASLGGDGSQIL</sequence>
<evidence type="ECO:0000256" key="1">
    <source>
        <dbReference type="SAM" id="MobiDB-lite"/>
    </source>
</evidence>
<evidence type="ECO:0000313" key="2">
    <source>
        <dbReference type="EMBL" id="KOM44105.1"/>
    </source>
</evidence>
<evidence type="ECO:0000313" key="3">
    <source>
        <dbReference type="Proteomes" id="UP000053144"/>
    </source>
</evidence>